<evidence type="ECO:0000313" key="2">
    <source>
        <dbReference type="EMBL" id="MXP11199.1"/>
    </source>
</evidence>
<sequence>MRMFAAFLTILSAAVPLAAHAQERSAPDPAAMTAWEARNFEAAAKSFEASITTCEAAEGPAISCMDLYLMRLYAARELGQEAVRKSLLAKIGALIEQGGALPFERVGHAQEEARYLHSIGDFAGAARAAERWIAFARDIGTEARWDLYWALDSAAWIYRELGQSDKAIAVRESQVELAQRLADEDSYTPVRAQFNLARFHFWNHQYDLADRAFAAAQASADGLAPEPLAFELGWSAVYRSITLLVASDEAQSDAQFAAMLDRFNAEPEKLDKAELFQFYRETATISNDINPVMLERLLVMVDTLFADNIELGAVYRLVRAHQLVVGSKWDEVAAFYRDAISLYRENGDISEERDTRQKLANWMVVAKRYDVALDALDAIEGGDVKTQLRLARTRGDALAGLDRNDEAEQSYRKAVALERQLAASGQCSQGYAQRTGKCLDDADYASLFEPFQPRVVDLRLSLARAVERQGRLGDAEALRREIETDPPIGFTDAESAQNRLALAINLDMQHRYDQAAAIFAAGIAGAETLDYKSSQALVGRYAEVAKRFDVNRTFAERSAVQARYQALYDAVNGRTLVLSVDKDGERIEPDFKAEAEAAAAQGNFGQAETLMRRHLQQWTLSRAMTLKNDSAADLADYDQIMFNTRRKIGQYILSQGRSRDAEKWLRQLLIDLDGQDPGGGALAMVGTLASRLLASALESQERAAEAEPMRRELVSVAQREFPDDLSRLLGEQLRLANNLARQQDFRRSAEVARSILLRLAGNEDALGSGAARLYVRISEIVNPGQEMPENEALLRRGIVLYREQGNGDSIAALEARLRLAGLLENSDRRAEAESLRADLLGAIEPMIAQGRSSAIAIYAELAGFERGPDREAMLRRVLRLRRATTPAGDLRIAKAQTDLAGILRREDRTQEALELLSDARRSYVAAAAPEDLRRMISTATLAVILHQEQRYAAARTATREIVAGALDRQQRRNFDEDARSELNFFAPSFRQLVEIDWELAQQAAD</sequence>
<feature type="signal peptide" evidence="1">
    <location>
        <begin position="1"/>
        <end position="21"/>
    </location>
</feature>
<name>A0A6I4U503_9SPHN</name>
<evidence type="ECO:0008006" key="4">
    <source>
        <dbReference type="Google" id="ProtNLM"/>
    </source>
</evidence>
<dbReference type="PANTHER" id="PTHR46082:SF6">
    <property type="entry name" value="AAA+ ATPASE DOMAIN-CONTAINING PROTEIN-RELATED"/>
    <property type="match status" value="1"/>
</dbReference>
<dbReference type="PANTHER" id="PTHR46082">
    <property type="entry name" value="ATP/GTP-BINDING PROTEIN-RELATED"/>
    <property type="match status" value="1"/>
</dbReference>
<dbReference type="RefSeq" id="WP_160617754.1">
    <property type="nucleotide sequence ID" value="NZ_WTYR01000001.1"/>
</dbReference>
<dbReference type="EMBL" id="WTYR01000001">
    <property type="protein sequence ID" value="MXP11199.1"/>
    <property type="molecule type" value="Genomic_DNA"/>
</dbReference>
<gene>
    <name evidence="2" type="ORF">GRI68_13505</name>
</gene>
<dbReference type="Proteomes" id="UP000429229">
    <property type="component" value="Unassembled WGS sequence"/>
</dbReference>
<accession>A0A6I4U503</accession>
<protein>
    <recommendedName>
        <fullName evidence="4">Tetratricopeptide repeat protein</fullName>
    </recommendedName>
</protein>
<comment type="caution">
    <text evidence="2">The sequence shown here is derived from an EMBL/GenBank/DDBJ whole genome shotgun (WGS) entry which is preliminary data.</text>
</comment>
<dbReference type="InterPro" id="IPR053137">
    <property type="entry name" value="NLR-like"/>
</dbReference>
<reference evidence="2 3" key="1">
    <citation type="submission" date="2019-12" db="EMBL/GenBank/DDBJ databases">
        <title>Genomic-based taxomic classification of the family Erythrobacteraceae.</title>
        <authorList>
            <person name="Xu L."/>
        </authorList>
    </citation>
    <scope>NUCLEOTIDE SEQUENCE [LARGE SCALE GENOMIC DNA]</scope>
    <source>
        <strain evidence="2 3">LMG 29519</strain>
    </source>
</reference>
<keyword evidence="1" id="KW-0732">Signal</keyword>
<organism evidence="2 3">
    <name type="scientific">Alteriqipengyuania halimionae</name>
    <dbReference type="NCBI Taxonomy" id="1926630"/>
    <lineage>
        <taxon>Bacteria</taxon>
        <taxon>Pseudomonadati</taxon>
        <taxon>Pseudomonadota</taxon>
        <taxon>Alphaproteobacteria</taxon>
        <taxon>Sphingomonadales</taxon>
        <taxon>Erythrobacteraceae</taxon>
        <taxon>Alteriqipengyuania</taxon>
    </lineage>
</organism>
<evidence type="ECO:0000256" key="1">
    <source>
        <dbReference type="SAM" id="SignalP"/>
    </source>
</evidence>
<dbReference type="SUPFAM" id="SSF48452">
    <property type="entry name" value="TPR-like"/>
    <property type="match status" value="2"/>
</dbReference>
<dbReference type="InterPro" id="IPR011990">
    <property type="entry name" value="TPR-like_helical_dom_sf"/>
</dbReference>
<proteinExistence type="predicted"/>
<keyword evidence="3" id="KW-1185">Reference proteome</keyword>
<dbReference type="AlphaFoldDB" id="A0A6I4U503"/>
<feature type="chain" id="PRO_5026316001" description="Tetratricopeptide repeat protein" evidence="1">
    <location>
        <begin position="22"/>
        <end position="1005"/>
    </location>
</feature>
<evidence type="ECO:0000313" key="3">
    <source>
        <dbReference type="Proteomes" id="UP000429229"/>
    </source>
</evidence>
<dbReference type="Gene3D" id="1.25.40.10">
    <property type="entry name" value="Tetratricopeptide repeat domain"/>
    <property type="match status" value="3"/>
</dbReference>
<dbReference type="OrthoDB" id="101857at2"/>